<dbReference type="InterPro" id="IPR054585">
    <property type="entry name" value="NDH2-like_C"/>
</dbReference>
<dbReference type="EC" id="1.6.5.9" evidence="2"/>
<evidence type="ECO:0000256" key="3">
    <source>
        <dbReference type="ARBA" id="ARBA00022630"/>
    </source>
</evidence>
<name>A0A1C7NY51_9HYPH</name>
<dbReference type="InterPro" id="IPR023753">
    <property type="entry name" value="FAD/NAD-binding_dom"/>
</dbReference>
<proteinExistence type="inferred from homology"/>
<comment type="similarity">
    <text evidence="1">Belongs to the NADH dehydrogenase family.</text>
</comment>
<dbReference type="PRINTS" id="PR00411">
    <property type="entry name" value="PNDRDTASEI"/>
</dbReference>
<dbReference type="RefSeq" id="WP_068955865.1">
    <property type="nucleotide sequence ID" value="NZ_LGLV01000012.1"/>
</dbReference>
<keyword evidence="7" id="KW-0520">NAD</keyword>
<feature type="domain" description="FAD/NAD(P)-binding" evidence="9">
    <location>
        <begin position="8"/>
        <end position="325"/>
    </location>
</feature>
<evidence type="ECO:0000313" key="12">
    <source>
        <dbReference type="Proteomes" id="UP000093111"/>
    </source>
</evidence>
<dbReference type="SUPFAM" id="SSF51905">
    <property type="entry name" value="FAD/NAD(P)-binding domain"/>
    <property type="match status" value="2"/>
</dbReference>
<organism evidence="11 12">
    <name type="scientific">Pararhizobium polonicum</name>
    <dbReference type="NCBI Taxonomy" id="1612624"/>
    <lineage>
        <taxon>Bacteria</taxon>
        <taxon>Pseudomonadati</taxon>
        <taxon>Pseudomonadota</taxon>
        <taxon>Alphaproteobacteria</taxon>
        <taxon>Hyphomicrobiales</taxon>
        <taxon>Rhizobiaceae</taxon>
        <taxon>Rhizobium/Agrobacterium group</taxon>
        <taxon>Pararhizobium</taxon>
    </lineage>
</organism>
<dbReference type="InterPro" id="IPR036188">
    <property type="entry name" value="FAD/NAD-bd_sf"/>
</dbReference>
<dbReference type="PANTHER" id="PTHR43706:SF47">
    <property type="entry name" value="EXTERNAL NADH-UBIQUINONE OXIDOREDUCTASE 1, MITOCHONDRIAL-RELATED"/>
    <property type="match status" value="1"/>
</dbReference>
<dbReference type="EMBL" id="LGLV01000012">
    <property type="protein sequence ID" value="OBZ93931.1"/>
    <property type="molecule type" value="Genomic_DNA"/>
</dbReference>
<evidence type="ECO:0000259" key="9">
    <source>
        <dbReference type="Pfam" id="PF07992"/>
    </source>
</evidence>
<dbReference type="STRING" id="1612624.ADU59_19780"/>
<reference evidence="11 12" key="1">
    <citation type="journal article" date="2016" name="Syst. Appl. Microbiol.">
        <title>Pararhizobium polonicum sp. nov. isolated from tumors on stone fruit rootstocks.</title>
        <authorList>
            <person name="Pulawska J."/>
            <person name="Kuzmanovic N."/>
            <person name="Willems A."/>
            <person name="Pothier J.F."/>
        </authorList>
    </citation>
    <scope>NUCLEOTIDE SEQUENCE [LARGE SCALE GENOMIC DNA]</scope>
    <source>
        <strain evidence="11 12">F5.1</strain>
    </source>
</reference>
<dbReference type="Pfam" id="PF07992">
    <property type="entry name" value="Pyr_redox_2"/>
    <property type="match status" value="1"/>
</dbReference>
<dbReference type="GO" id="GO:0050136">
    <property type="term" value="F:NADH dehydrogenase (quinone) (non-electrogenic) activity"/>
    <property type="evidence" value="ECO:0007669"/>
    <property type="project" value="UniProtKB-EC"/>
</dbReference>
<dbReference type="AlphaFoldDB" id="A0A1C7NY51"/>
<keyword evidence="6" id="KW-0560">Oxidoreductase</keyword>
<keyword evidence="4" id="KW-0274">FAD</keyword>
<keyword evidence="12" id="KW-1185">Reference proteome</keyword>
<dbReference type="Pfam" id="PF22366">
    <property type="entry name" value="NDH2_C"/>
    <property type="match status" value="1"/>
</dbReference>
<sequence>MPLENSHHVVVVGGGFGGLQLVKDLKGAPVKITLIDRRNHHLFQPLLYQVATTLLATSEIAWPIRRLFRDRPEVTTLLAEVGGVDPRGKTVTLKSGESIGYDTLVLATGATHAYFGRDEWEPVAPGLKTLEDATTIRRRMLLAFERAEMETDAEARAALLTFTIVGAGPTGVELAGVIAELAHVTLPQEFRNIDTRKTRVVLVEAGPRVLPSFAEELSAYAQNALEKLGVEVHIGERVTDCTAEGVMIGDRFIGSRTIVWAAGVQASPAAEWLGVPADRAGRVVVEKDLSAPGLPDVFVAGDTASLFREDGTPVPGIAPAAKQQGAYVAKVIRARLTQKAAPAPFRYRHQGSLATIGRRSAIIDFGRIKLTGALAWWIWGLAHIYFLIGTRSRFVVAWSWLWIYLSGQHTARLITQKETLRTEPLDDGTDS</sequence>
<gene>
    <name evidence="11" type="ORF">ADU59_19780</name>
</gene>
<protein>
    <recommendedName>
        <fullName evidence="2">NADH:ubiquinone reductase (non-electrogenic)</fullName>
        <ecNumber evidence="2">1.6.5.9</ecNumber>
    </recommendedName>
</protein>
<evidence type="ECO:0000256" key="1">
    <source>
        <dbReference type="ARBA" id="ARBA00005272"/>
    </source>
</evidence>
<comment type="caution">
    <text evidence="11">The sequence shown here is derived from an EMBL/GenBank/DDBJ whole genome shotgun (WGS) entry which is preliminary data.</text>
</comment>
<dbReference type="Gene3D" id="3.50.50.100">
    <property type="match status" value="1"/>
</dbReference>
<keyword evidence="3" id="KW-0285">Flavoprotein</keyword>
<feature type="domain" description="External alternative NADH-ubiquinone oxidoreductase-like C-terminal" evidence="10">
    <location>
        <begin position="349"/>
        <end position="407"/>
    </location>
</feature>
<dbReference type="Proteomes" id="UP000093111">
    <property type="component" value="Unassembled WGS sequence"/>
</dbReference>
<dbReference type="PANTHER" id="PTHR43706">
    <property type="entry name" value="NADH DEHYDROGENASE"/>
    <property type="match status" value="1"/>
</dbReference>
<evidence type="ECO:0000259" key="10">
    <source>
        <dbReference type="Pfam" id="PF22366"/>
    </source>
</evidence>
<dbReference type="PRINTS" id="PR00368">
    <property type="entry name" value="FADPNR"/>
</dbReference>
<evidence type="ECO:0000256" key="2">
    <source>
        <dbReference type="ARBA" id="ARBA00012637"/>
    </source>
</evidence>
<dbReference type="PATRIC" id="fig|1612624.7.peg.5928"/>
<evidence type="ECO:0000256" key="7">
    <source>
        <dbReference type="ARBA" id="ARBA00023027"/>
    </source>
</evidence>
<evidence type="ECO:0000313" key="11">
    <source>
        <dbReference type="EMBL" id="OBZ93931.1"/>
    </source>
</evidence>
<accession>A0A1C7NY51</accession>
<evidence type="ECO:0000256" key="8">
    <source>
        <dbReference type="ARBA" id="ARBA00047599"/>
    </source>
</evidence>
<evidence type="ECO:0000256" key="5">
    <source>
        <dbReference type="ARBA" id="ARBA00022946"/>
    </source>
</evidence>
<dbReference type="OrthoDB" id="9781621at2"/>
<keyword evidence="5" id="KW-0809">Transit peptide</keyword>
<dbReference type="InterPro" id="IPR045024">
    <property type="entry name" value="NDH-2"/>
</dbReference>
<evidence type="ECO:0000256" key="4">
    <source>
        <dbReference type="ARBA" id="ARBA00022827"/>
    </source>
</evidence>
<comment type="catalytic activity">
    <reaction evidence="8">
        <text>a quinone + NADH + H(+) = a quinol + NAD(+)</text>
        <dbReference type="Rhea" id="RHEA:46160"/>
        <dbReference type="ChEBI" id="CHEBI:15378"/>
        <dbReference type="ChEBI" id="CHEBI:24646"/>
        <dbReference type="ChEBI" id="CHEBI:57540"/>
        <dbReference type="ChEBI" id="CHEBI:57945"/>
        <dbReference type="ChEBI" id="CHEBI:132124"/>
        <dbReference type="EC" id="1.6.5.9"/>
    </reaction>
</comment>
<evidence type="ECO:0000256" key="6">
    <source>
        <dbReference type="ARBA" id="ARBA00023002"/>
    </source>
</evidence>